<sequence>MNKNTVSWIVTLKTEEKYLLLILHMVIKTINIMHHKLVELQKVIRDNFSVNYLKLELFEYLSEMEDIYAVSKIDQGYEVLIFNITSNENELCRILLSDNLTILQYKTLYNYDIDLYYHVCVAIGNYQENDGGFATDKCFALFKFNKDLSLYDIEFSFNERF</sequence>
<organism evidence="1 2">
    <name type="scientific">Chitinophaga silvisoli</name>
    <dbReference type="NCBI Taxonomy" id="2291814"/>
    <lineage>
        <taxon>Bacteria</taxon>
        <taxon>Pseudomonadati</taxon>
        <taxon>Bacteroidota</taxon>
        <taxon>Chitinophagia</taxon>
        <taxon>Chitinophagales</taxon>
        <taxon>Chitinophagaceae</taxon>
        <taxon>Chitinophaga</taxon>
    </lineage>
</organism>
<protein>
    <submittedName>
        <fullName evidence="1">Uncharacterized protein</fullName>
    </submittedName>
</protein>
<dbReference type="EMBL" id="QTJV01000039">
    <property type="protein sequence ID" value="RFM29184.1"/>
    <property type="molecule type" value="Genomic_DNA"/>
</dbReference>
<dbReference type="Proteomes" id="UP000261174">
    <property type="component" value="Unassembled WGS sequence"/>
</dbReference>
<proteinExistence type="predicted"/>
<reference evidence="1 2" key="1">
    <citation type="submission" date="2018-08" db="EMBL/GenBank/DDBJ databases">
        <title>Chitinophaga sp. K20C18050901, a novel bacterium isolated from forest soil.</title>
        <authorList>
            <person name="Wang C."/>
        </authorList>
    </citation>
    <scope>NUCLEOTIDE SEQUENCE [LARGE SCALE GENOMIC DNA]</scope>
    <source>
        <strain evidence="1 2">K20C18050901</strain>
    </source>
</reference>
<comment type="caution">
    <text evidence="1">The sequence shown here is derived from an EMBL/GenBank/DDBJ whole genome shotgun (WGS) entry which is preliminary data.</text>
</comment>
<gene>
    <name evidence="1" type="ORF">DXN04_33985</name>
</gene>
<keyword evidence="2" id="KW-1185">Reference proteome</keyword>
<accession>A0A3E1NMY1</accession>
<dbReference type="AlphaFoldDB" id="A0A3E1NMY1"/>
<name>A0A3E1NMY1_9BACT</name>
<evidence type="ECO:0000313" key="2">
    <source>
        <dbReference type="Proteomes" id="UP000261174"/>
    </source>
</evidence>
<evidence type="ECO:0000313" key="1">
    <source>
        <dbReference type="EMBL" id="RFM29184.1"/>
    </source>
</evidence>